<name>A0A7M7NEC3_STRPU</name>
<evidence type="ECO:0000256" key="3">
    <source>
        <dbReference type="ARBA" id="ARBA00022837"/>
    </source>
</evidence>
<dbReference type="AlphaFoldDB" id="A0A7M7NEC3"/>
<dbReference type="InterPro" id="IPR011992">
    <property type="entry name" value="EF-hand-dom_pair"/>
</dbReference>
<dbReference type="InParanoid" id="A0A7M7NEC3"/>
<dbReference type="OrthoDB" id="26525at2759"/>
<dbReference type="CDD" id="cd00051">
    <property type="entry name" value="EFh"/>
    <property type="match status" value="2"/>
</dbReference>
<keyword evidence="2" id="KW-0677">Repeat</keyword>
<feature type="compositionally biased region" description="Basic and acidic residues" evidence="4">
    <location>
        <begin position="141"/>
        <end position="151"/>
    </location>
</feature>
<evidence type="ECO:0000259" key="5">
    <source>
        <dbReference type="PROSITE" id="PS50222"/>
    </source>
</evidence>
<dbReference type="PANTHER" id="PTHR20875:SF5">
    <property type="entry name" value="EF-HAND DOMAIN-CONTAINING PROTEIN"/>
    <property type="match status" value="1"/>
</dbReference>
<dbReference type="OMA" id="KVDYMWD"/>
<feature type="domain" description="EF-hand" evidence="5">
    <location>
        <begin position="880"/>
        <end position="915"/>
    </location>
</feature>
<evidence type="ECO:0000313" key="6">
    <source>
        <dbReference type="EnsemblMetazoa" id="XP_030835414"/>
    </source>
</evidence>
<dbReference type="Pfam" id="PF08976">
    <property type="entry name" value="EF-hand_11"/>
    <property type="match status" value="1"/>
</dbReference>
<dbReference type="Pfam" id="PF13499">
    <property type="entry name" value="EF-hand_7"/>
    <property type="match status" value="2"/>
</dbReference>
<proteinExistence type="predicted"/>
<evidence type="ECO:0000256" key="4">
    <source>
        <dbReference type="SAM" id="MobiDB-lite"/>
    </source>
</evidence>
<feature type="domain" description="EF-hand" evidence="5">
    <location>
        <begin position="765"/>
        <end position="800"/>
    </location>
</feature>
<dbReference type="InterPro" id="IPR002048">
    <property type="entry name" value="EF_hand_dom"/>
</dbReference>
<dbReference type="GO" id="GO:0005509">
    <property type="term" value="F:calcium ion binding"/>
    <property type="evidence" value="ECO:0007669"/>
    <property type="project" value="InterPro"/>
</dbReference>
<feature type="region of interest" description="Disordered" evidence="4">
    <location>
        <begin position="364"/>
        <end position="389"/>
    </location>
</feature>
<dbReference type="RefSeq" id="XP_030835414.1">
    <property type="nucleotide sequence ID" value="XM_030979554.1"/>
</dbReference>
<reference evidence="7" key="1">
    <citation type="submission" date="2015-02" db="EMBL/GenBank/DDBJ databases">
        <title>Genome sequencing for Strongylocentrotus purpuratus.</title>
        <authorList>
            <person name="Murali S."/>
            <person name="Liu Y."/>
            <person name="Vee V."/>
            <person name="English A."/>
            <person name="Wang M."/>
            <person name="Skinner E."/>
            <person name="Han Y."/>
            <person name="Muzny D.M."/>
            <person name="Worley K.C."/>
            <person name="Gibbs R.A."/>
        </authorList>
    </citation>
    <scope>NUCLEOTIDE SEQUENCE</scope>
</reference>
<dbReference type="Proteomes" id="UP000007110">
    <property type="component" value="Unassembled WGS sequence"/>
</dbReference>
<accession>A0A7M7NEC3</accession>
<feature type="region of interest" description="Disordered" evidence="4">
    <location>
        <begin position="122"/>
        <end position="162"/>
    </location>
</feature>
<sequence>MSQALVSRPASQGGFPRQPRLPNLPEIQHPLSRLGDPDKLNVRGLSSRSGGRPSSNPLGGRGPRPAGEVPFSSLAPRVSRTASGGRPPSQLQRGEFGPSHTSRSLPKIPHLYSSIPEGIEVYHSDDPTKTRLPVFGARSSLESRAEGRDQLASRGPSRPGTQSRIEIDEIEMILREKIKRGYYELKKLFISNDPDGRGIVSREALARILITFLGRFISLKQFNQLLQRMKLDDRQAIKLEEFYAFFRHVTSKEMPGWMDPVNRHQSDKLVMSAAQVHAQLKERAKQRFLDVADMIPQLNPGGTGRILKPEFRNALNKMLFHMDEDEFEKLWLKYDSENVGVVNGGKLLSKLGINLRATTAPTSDIYVRSPRGGDGEPTSPRRKKKADTDRLRSIHVEKWIKDKFRTGCTRMRREFEEFDKEHKGEVDKEKFGQVLSKFGLKLEGPYLDEFLTRCGLTADRAGMVSYRDFLRRFQDRSEGGVTHDILNDPTHKFHQGTDWMENPANNNSMTAAEVKMMDLFQGDFIGLLGSFQKIDKLRLRVVSQQEFRAIIESRFNLGLSDQEFEAFLDRVPFDDEGNVKYHDFMGQFDTKYGPAPSLFDSKTVRGGPEEMDLDLDEALAEEEEPKSYDEFKKGRSVRQISKMLKQMIKNRMAEVETVFTEIDVHNSRRFSQEIMYELFKRLNVRPEITRGEIRRLWDTFITTQHRTLDFMEFVRHFGYSPQSAAFPNAKLAPPKRGDSDFLIRSRKLNCAADMLEDNLRSKVDYMWDDLRKEFLNLDTYGTGFVSAEEFRDVLQELCVHLNAYELDMLSRKFDTQKDGRVSYVEFLRPFAIRKSTHRHGNNMMGLMAHPQAEMPIDAIVDEPNKGLSGITARLRQKLVGDWRNLRRAFKKIDTERTGYLTMPEFRNVLRLCNMVLDEEEVYQVMAEFDEKMDGKINYYKFISDTFHADPTKP</sequence>
<dbReference type="EnsemblMetazoa" id="XM_030979554">
    <property type="protein sequence ID" value="XP_030835414"/>
    <property type="gene ID" value="LOC589273"/>
</dbReference>
<dbReference type="KEGG" id="spu:589273"/>
<feature type="domain" description="EF-hand" evidence="5">
    <location>
        <begin position="406"/>
        <end position="441"/>
    </location>
</feature>
<keyword evidence="3" id="KW-0106">Calcium</keyword>
<dbReference type="InterPro" id="IPR015070">
    <property type="entry name" value="EF_hand_DJBP"/>
</dbReference>
<dbReference type="InterPro" id="IPR052603">
    <property type="entry name" value="EFCB6"/>
</dbReference>
<evidence type="ECO:0000256" key="2">
    <source>
        <dbReference type="ARBA" id="ARBA00022737"/>
    </source>
</evidence>
<dbReference type="GeneID" id="589273"/>
<evidence type="ECO:0000313" key="7">
    <source>
        <dbReference type="Proteomes" id="UP000007110"/>
    </source>
</evidence>
<reference evidence="6" key="2">
    <citation type="submission" date="2021-01" db="UniProtKB">
        <authorList>
            <consortium name="EnsemblMetazoa"/>
        </authorList>
    </citation>
    <scope>IDENTIFICATION</scope>
</reference>
<dbReference type="Gene3D" id="1.10.238.10">
    <property type="entry name" value="EF-hand"/>
    <property type="match status" value="7"/>
</dbReference>
<feature type="region of interest" description="Disordered" evidence="4">
    <location>
        <begin position="1"/>
        <end position="109"/>
    </location>
</feature>
<dbReference type="SMART" id="SM00054">
    <property type="entry name" value="EFh"/>
    <property type="match status" value="5"/>
</dbReference>
<keyword evidence="1" id="KW-0597">Phosphoprotein</keyword>
<keyword evidence="7" id="KW-1185">Reference proteome</keyword>
<feature type="compositionally biased region" description="Low complexity" evidence="4">
    <location>
        <begin position="43"/>
        <end position="58"/>
    </location>
</feature>
<organism evidence="6 7">
    <name type="scientific">Strongylocentrotus purpuratus</name>
    <name type="common">Purple sea urchin</name>
    <dbReference type="NCBI Taxonomy" id="7668"/>
    <lineage>
        <taxon>Eukaryota</taxon>
        <taxon>Metazoa</taxon>
        <taxon>Echinodermata</taxon>
        <taxon>Eleutherozoa</taxon>
        <taxon>Echinozoa</taxon>
        <taxon>Echinoidea</taxon>
        <taxon>Euechinoidea</taxon>
        <taxon>Echinacea</taxon>
        <taxon>Camarodonta</taxon>
        <taxon>Echinidea</taxon>
        <taxon>Strongylocentrotidae</taxon>
        <taxon>Strongylocentrotus</taxon>
    </lineage>
</organism>
<dbReference type="PROSITE" id="PS50222">
    <property type="entry name" value="EF_HAND_2"/>
    <property type="match status" value="3"/>
</dbReference>
<dbReference type="SUPFAM" id="SSF47473">
    <property type="entry name" value="EF-hand"/>
    <property type="match status" value="4"/>
</dbReference>
<dbReference type="PANTHER" id="PTHR20875">
    <property type="entry name" value="EF-HAND CALCIUM-BINDING DOMAIN-CONTAINING PROTEIN 6-RELATED"/>
    <property type="match status" value="1"/>
</dbReference>
<protein>
    <recommendedName>
        <fullName evidence="5">EF-hand domain-containing protein</fullName>
    </recommendedName>
</protein>
<evidence type="ECO:0000256" key="1">
    <source>
        <dbReference type="ARBA" id="ARBA00022553"/>
    </source>
</evidence>